<evidence type="ECO:0008006" key="3">
    <source>
        <dbReference type="Google" id="ProtNLM"/>
    </source>
</evidence>
<comment type="caution">
    <text evidence="1">The sequence shown here is derived from an EMBL/GenBank/DDBJ whole genome shotgun (WGS) entry which is preliminary data.</text>
</comment>
<protein>
    <recommendedName>
        <fullName evidence="3">RRM domain-containing protein</fullName>
    </recommendedName>
</protein>
<name>A0AAN6SS65_9PEZI</name>
<organism evidence="1 2">
    <name type="scientific">Parachaetomium inaequale</name>
    <dbReference type="NCBI Taxonomy" id="2588326"/>
    <lineage>
        <taxon>Eukaryota</taxon>
        <taxon>Fungi</taxon>
        <taxon>Dikarya</taxon>
        <taxon>Ascomycota</taxon>
        <taxon>Pezizomycotina</taxon>
        <taxon>Sordariomycetes</taxon>
        <taxon>Sordariomycetidae</taxon>
        <taxon>Sordariales</taxon>
        <taxon>Chaetomiaceae</taxon>
        <taxon>Parachaetomium</taxon>
    </lineage>
</organism>
<keyword evidence="2" id="KW-1185">Reference proteome</keyword>
<dbReference type="EMBL" id="MU854378">
    <property type="protein sequence ID" value="KAK4040355.1"/>
    <property type="molecule type" value="Genomic_DNA"/>
</dbReference>
<dbReference type="Proteomes" id="UP001303115">
    <property type="component" value="Unassembled WGS sequence"/>
</dbReference>
<feature type="non-terminal residue" evidence="1">
    <location>
        <position position="325"/>
    </location>
</feature>
<evidence type="ECO:0000313" key="1">
    <source>
        <dbReference type="EMBL" id="KAK4040355.1"/>
    </source>
</evidence>
<gene>
    <name evidence="1" type="ORF">C8A01DRAFT_35593</name>
</gene>
<dbReference type="SUPFAM" id="SSF54928">
    <property type="entry name" value="RNA-binding domain, RBD"/>
    <property type="match status" value="1"/>
</dbReference>
<dbReference type="AlphaFoldDB" id="A0AAN6SS65"/>
<accession>A0AAN6SS65</accession>
<evidence type="ECO:0000313" key="2">
    <source>
        <dbReference type="Proteomes" id="UP001303115"/>
    </source>
</evidence>
<dbReference type="GO" id="GO:0003676">
    <property type="term" value="F:nucleic acid binding"/>
    <property type="evidence" value="ECO:0007669"/>
    <property type="project" value="InterPro"/>
</dbReference>
<dbReference type="InterPro" id="IPR035979">
    <property type="entry name" value="RBD_domain_sf"/>
</dbReference>
<sequence length="325" mass="36805">MSANYRGDAAVASNRSADIPEEENCSVWMEGLPRNVTTYQLLGAIRNIGRVWQTHTVRPSGHHVTAAAKVTFFTAAAAQLMIARSRGGIRVQGYLATVLYNRTRVAEPAEPADHTRVLTFLERANNRAGFVVDNLRARARPDHNPVAEGGDSGDPSVVAGPREIVTEQYMVAYFSRRFEYKLDQIDPLVLGRSINVLEFRFGSYRCQAQWAWRNIRDDPHLAGRGVRVKFERDPYIQRFTGFRLMAMLSEAVRLRHENPSALDIARRIRYGVSPNYQGDYRRTSNQPADIPDSENCSLWVIELPADVTHHELWGAIRNVGRVWQT</sequence>
<reference evidence="2" key="1">
    <citation type="journal article" date="2023" name="Mol. Phylogenet. Evol.">
        <title>Genome-scale phylogeny and comparative genomics of the fungal order Sordariales.</title>
        <authorList>
            <person name="Hensen N."/>
            <person name="Bonometti L."/>
            <person name="Westerberg I."/>
            <person name="Brannstrom I.O."/>
            <person name="Guillou S."/>
            <person name="Cros-Aarteil S."/>
            <person name="Calhoun S."/>
            <person name="Haridas S."/>
            <person name="Kuo A."/>
            <person name="Mondo S."/>
            <person name="Pangilinan J."/>
            <person name="Riley R."/>
            <person name="LaButti K."/>
            <person name="Andreopoulos B."/>
            <person name="Lipzen A."/>
            <person name="Chen C."/>
            <person name="Yan M."/>
            <person name="Daum C."/>
            <person name="Ng V."/>
            <person name="Clum A."/>
            <person name="Steindorff A."/>
            <person name="Ohm R.A."/>
            <person name="Martin F."/>
            <person name="Silar P."/>
            <person name="Natvig D.O."/>
            <person name="Lalanne C."/>
            <person name="Gautier V."/>
            <person name="Ament-Velasquez S.L."/>
            <person name="Kruys A."/>
            <person name="Hutchinson M.I."/>
            <person name="Powell A.J."/>
            <person name="Barry K."/>
            <person name="Miller A.N."/>
            <person name="Grigoriev I.V."/>
            <person name="Debuchy R."/>
            <person name="Gladieux P."/>
            <person name="Hiltunen Thoren M."/>
            <person name="Johannesson H."/>
        </authorList>
    </citation>
    <scope>NUCLEOTIDE SEQUENCE [LARGE SCALE GENOMIC DNA]</scope>
    <source>
        <strain evidence="2">CBS 284.82</strain>
    </source>
</reference>
<proteinExistence type="predicted"/>